<keyword evidence="3" id="KW-1185">Reference proteome</keyword>
<gene>
    <name evidence="2" type="ORF">B0H16DRAFT_1683937</name>
</gene>
<organism evidence="2 3">
    <name type="scientific">Mycena metata</name>
    <dbReference type="NCBI Taxonomy" id="1033252"/>
    <lineage>
        <taxon>Eukaryota</taxon>
        <taxon>Fungi</taxon>
        <taxon>Dikarya</taxon>
        <taxon>Basidiomycota</taxon>
        <taxon>Agaricomycotina</taxon>
        <taxon>Agaricomycetes</taxon>
        <taxon>Agaricomycetidae</taxon>
        <taxon>Agaricales</taxon>
        <taxon>Marasmiineae</taxon>
        <taxon>Mycenaceae</taxon>
        <taxon>Mycena</taxon>
    </lineage>
</organism>
<dbReference type="Proteomes" id="UP001215598">
    <property type="component" value="Unassembled WGS sequence"/>
</dbReference>
<feature type="compositionally biased region" description="Basic and acidic residues" evidence="1">
    <location>
        <begin position="133"/>
        <end position="142"/>
    </location>
</feature>
<feature type="compositionally biased region" description="Basic residues" evidence="1">
    <location>
        <begin position="50"/>
        <end position="59"/>
    </location>
</feature>
<comment type="caution">
    <text evidence="2">The sequence shown here is derived from an EMBL/GenBank/DDBJ whole genome shotgun (WGS) entry which is preliminary data.</text>
</comment>
<protein>
    <submittedName>
        <fullName evidence="2">Uncharacterized protein</fullName>
    </submittedName>
</protein>
<dbReference type="EMBL" id="JARKIB010000008">
    <property type="protein sequence ID" value="KAJ7777261.1"/>
    <property type="molecule type" value="Genomic_DNA"/>
</dbReference>
<feature type="compositionally biased region" description="Low complexity" evidence="1">
    <location>
        <begin position="115"/>
        <end position="124"/>
    </location>
</feature>
<reference evidence="2" key="1">
    <citation type="submission" date="2023-03" db="EMBL/GenBank/DDBJ databases">
        <title>Massive genome expansion in bonnet fungi (Mycena s.s.) driven by repeated elements and novel gene families across ecological guilds.</title>
        <authorList>
            <consortium name="Lawrence Berkeley National Laboratory"/>
            <person name="Harder C.B."/>
            <person name="Miyauchi S."/>
            <person name="Viragh M."/>
            <person name="Kuo A."/>
            <person name="Thoen E."/>
            <person name="Andreopoulos B."/>
            <person name="Lu D."/>
            <person name="Skrede I."/>
            <person name="Drula E."/>
            <person name="Henrissat B."/>
            <person name="Morin E."/>
            <person name="Kohler A."/>
            <person name="Barry K."/>
            <person name="LaButti K."/>
            <person name="Morin E."/>
            <person name="Salamov A."/>
            <person name="Lipzen A."/>
            <person name="Mereny Z."/>
            <person name="Hegedus B."/>
            <person name="Baldrian P."/>
            <person name="Stursova M."/>
            <person name="Weitz H."/>
            <person name="Taylor A."/>
            <person name="Grigoriev I.V."/>
            <person name="Nagy L.G."/>
            <person name="Martin F."/>
            <person name="Kauserud H."/>
        </authorList>
    </citation>
    <scope>NUCLEOTIDE SEQUENCE</scope>
    <source>
        <strain evidence="2">CBHHK182m</strain>
    </source>
</reference>
<feature type="non-terminal residue" evidence="2">
    <location>
        <position position="1"/>
    </location>
</feature>
<proteinExistence type="predicted"/>
<evidence type="ECO:0000313" key="2">
    <source>
        <dbReference type="EMBL" id="KAJ7777261.1"/>
    </source>
</evidence>
<feature type="region of interest" description="Disordered" evidence="1">
    <location>
        <begin position="49"/>
        <end position="163"/>
    </location>
</feature>
<dbReference type="AlphaFoldDB" id="A0AAD7K359"/>
<sequence>MFGRGKPSNLEISLMMADLRDPNSTTRPCTQCQREVPKTQKLLTCEKCREKKKQQKARKKERDLAVQEGRGAGPNQGFSSATLQAVIAKQEQETAAKRAAARKPKAGANEDPKPSANASSSRSSMGMVLQAILDEHEREEQASKPAPKKRKVTKKATIEDELQEDLNTLSALLLFEMITKGASSSMAGTKGTKRKREEEEYEPNLPGTVYDAETSKKRMRGDMPMPRLEPIPGAYHAPAKKSVHKPVASSSKTASTSKTLPLRKETSNLPVTKVDSEAKP</sequence>
<feature type="region of interest" description="Disordered" evidence="1">
    <location>
        <begin position="181"/>
        <end position="280"/>
    </location>
</feature>
<feature type="compositionally biased region" description="Low complexity" evidence="1">
    <location>
        <begin position="248"/>
        <end position="259"/>
    </location>
</feature>
<name>A0AAD7K359_9AGAR</name>
<evidence type="ECO:0000313" key="3">
    <source>
        <dbReference type="Proteomes" id="UP001215598"/>
    </source>
</evidence>
<accession>A0AAD7K359</accession>
<evidence type="ECO:0000256" key="1">
    <source>
        <dbReference type="SAM" id="MobiDB-lite"/>
    </source>
</evidence>